<feature type="domain" description="Cell wall-active antibiotics response LiaF-like C-terminal" evidence="2">
    <location>
        <begin position="138"/>
        <end position="249"/>
    </location>
</feature>
<proteinExistence type="predicted"/>
<feature type="domain" description="LiaF transmembrane" evidence="3">
    <location>
        <begin position="19"/>
        <end position="120"/>
    </location>
</feature>
<keyword evidence="5" id="KW-1185">Reference proteome</keyword>
<comment type="caution">
    <text evidence="4">The sequence shown here is derived from an EMBL/GenBank/DDBJ whole genome shotgun (WGS) entry which is preliminary data.</text>
</comment>
<dbReference type="InterPro" id="IPR024425">
    <property type="entry name" value="LiaF-like_C"/>
</dbReference>
<organism evidence="4 5">
    <name type="scientific">Niallia circulans</name>
    <name type="common">Bacillus circulans</name>
    <dbReference type="NCBI Taxonomy" id="1397"/>
    <lineage>
        <taxon>Bacteria</taxon>
        <taxon>Bacillati</taxon>
        <taxon>Bacillota</taxon>
        <taxon>Bacilli</taxon>
        <taxon>Bacillales</taxon>
        <taxon>Bacillaceae</taxon>
        <taxon>Niallia</taxon>
    </lineage>
</organism>
<sequence length="252" mass="29166">MSRKEGEFLRRSISKIMFSISLLIVGVILLLVNIGVISLEIKKLFVIIYPFLLLVYGLLSLYQITLKRKRNLFFTLFILIFSILLLLDRFQVLEFRFIDFWKLWPLIIIFMALGLIKPKFTFEYDSGGKRYTKKSFRMGDVKYNTDNWAVEPMEISHGLGDVYIDFSKAFIPEGETELFIHARIGDVKIIVPDDLAIYVQAEVKIGEVRILQSVKEGIGNSLEHKSAYYEEAIKKIKLNILLDIGDITVQKV</sequence>
<feature type="transmembrane region" description="Helical" evidence="1">
    <location>
        <begin position="20"/>
        <end position="39"/>
    </location>
</feature>
<dbReference type="PATRIC" id="fig|1397.4.peg.1142"/>
<keyword evidence="1" id="KW-0812">Transmembrane</keyword>
<dbReference type="AlphaFoldDB" id="A0A0J1IIA3"/>
<accession>A0A0J1IIA3</accession>
<dbReference type="GO" id="GO:0016020">
    <property type="term" value="C:membrane"/>
    <property type="evidence" value="ECO:0007669"/>
    <property type="project" value="InterPro"/>
</dbReference>
<protein>
    <submittedName>
        <fullName evidence="4">Uncharacterized protein</fullName>
    </submittedName>
</protein>
<dbReference type="NCBIfam" id="NF040535">
    <property type="entry name" value="LiaF_C_term"/>
    <property type="match status" value="1"/>
</dbReference>
<dbReference type="Pfam" id="PF09922">
    <property type="entry name" value="LiaF-like_C"/>
    <property type="match status" value="1"/>
</dbReference>
<evidence type="ECO:0000259" key="3">
    <source>
        <dbReference type="Pfam" id="PF22570"/>
    </source>
</evidence>
<evidence type="ECO:0000259" key="2">
    <source>
        <dbReference type="Pfam" id="PF09922"/>
    </source>
</evidence>
<keyword evidence="1" id="KW-0472">Membrane</keyword>
<feature type="transmembrane region" description="Helical" evidence="1">
    <location>
        <begin position="72"/>
        <end position="92"/>
    </location>
</feature>
<dbReference type="Proteomes" id="UP000036045">
    <property type="component" value="Unassembled WGS sequence"/>
</dbReference>
<feature type="transmembrane region" description="Helical" evidence="1">
    <location>
        <begin position="98"/>
        <end position="116"/>
    </location>
</feature>
<gene>
    <name evidence="4" type="ORF">ABW02_14840</name>
</gene>
<dbReference type="InterPro" id="IPR016975">
    <property type="entry name" value="Cell_wall_LiaF"/>
</dbReference>
<evidence type="ECO:0000313" key="4">
    <source>
        <dbReference type="EMBL" id="KLV25651.1"/>
    </source>
</evidence>
<dbReference type="PIRSF" id="PIRSF031509">
    <property type="entry name" value="Cell_wall_LiaF/YvqF"/>
    <property type="match status" value="1"/>
</dbReference>
<dbReference type="InterPro" id="IPR054331">
    <property type="entry name" value="LiaF_TM"/>
</dbReference>
<keyword evidence="1" id="KW-1133">Transmembrane helix</keyword>
<dbReference type="InterPro" id="IPR047793">
    <property type="entry name" value="LiaF_C"/>
</dbReference>
<name>A0A0J1IIA3_NIACI</name>
<dbReference type="Pfam" id="PF22570">
    <property type="entry name" value="LiaF-TM"/>
    <property type="match status" value="1"/>
</dbReference>
<evidence type="ECO:0000256" key="1">
    <source>
        <dbReference type="SAM" id="Phobius"/>
    </source>
</evidence>
<feature type="transmembrane region" description="Helical" evidence="1">
    <location>
        <begin position="45"/>
        <end position="65"/>
    </location>
</feature>
<reference evidence="4 5" key="1">
    <citation type="submission" date="2015-05" db="EMBL/GenBank/DDBJ databases">
        <title>Whole genome sequence and identification of bacterial endophytes from Costus igneus.</title>
        <authorList>
            <person name="Lee Y.P."/>
            <person name="Gan H.M."/>
            <person name="Eng W."/>
            <person name="Wheatley M.S."/>
            <person name="Caraballo A."/>
            <person name="Polter S."/>
            <person name="Savka M.A."/>
            <person name="Hudson A.O."/>
        </authorList>
    </citation>
    <scope>NUCLEOTIDE SEQUENCE [LARGE SCALE GENOMIC DNA]</scope>
    <source>
        <strain evidence="4 5">RIT379</strain>
    </source>
</reference>
<dbReference type="EMBL" id="LDPH01000014">
    <property type="protein sequence ID" value="KLV25651.1"/>
    <property type="molecule type" value="Genomic_DNA"/>
</dbReference>
<evidence type="ECO:0000313" key="5">
    <source>
        <dbReference type="Proteomes" id="UP000036045"/>
    </source>
</evidence>